<reference evidence="1 2" key="1">
    <citation type="submission" date="2023-05" db="EMBL/GenBank/DDBJ databases">
        <title>B98-5 Cell Line De Novo Hybrid Assembly: An Optical Mapping Approach.</title>
        <authorList>
            <person name="Kananen K."/>
            <person name="Auerbach J.A."/>
            <person name="Kautto E."/>
            <person name="Blachly J.S."/>
        </authorList>
    </citation>
    <scope>NUCLEOTIDE SEQUENCE [LARGE SCALE GENOMIC DNA]</scope>
    <source>
        <strain evidence="1">B95-8</strain>
        <tissue evidence="1">Cell line</tissue>
    </source>
</reference>
<accession>A0ABQ9UYW1</accession>
<keyword evidence="2" id="KW-1185">Reference proteome</keyword>
<dbReference type="EMBL" id="JASSZA010000009">
    <property type="protein sequence ID" value="KAK2102253.1"/>
    <property type="molecule type" value="Genomic_DNA"/>
</dbReference>
<proteinExistence type="predicted"/>
<sequence>MTPDYFAMNGTAHITMQFPIQLGSTDVEDTHFRNGPDGYGLYFVFNDELNGLVLG</sequence>
<name>A0ABQ9UYW1_SAGOE</name>
<protein>
    <submittedName>
        <fullName evidence="1">Uncharacterized protein</fullName>
    </submittedName>
</protein>
<evidence type="ECO:0000313" key="1">
    <source>
        <dbReference type="EMBL" id="KAK2102253.1"/>
    </source>
</evidence>
<feature type="non-terminal residue" evidence="1">
    <location>
        <position position="55"/>
    </location>
</feature>
<dbReference type="Proteomes" id="UP001266305">
    <property type="component" value="Unassembled WGS sequence"/>
</dbReference>
<gene>
    <name evidence="1" type="ORF">P7K49_019920</name>
</gene>
<evidence type="ECO:0000313" key="2">
    <source>
        <dbReference type="Proteomes" id="UP001266305"/>
    </source>
</evidence>
<organism evidence="1 2">
    <name type="scientific">Saguinus oedipus</name>
    <name type="common">Cotton-top tamarin</name>
    <name type="synonym">Oedipomidas oedipus</name>
    <dbReference type="NCBI Taxonomy" id="9490"/>
    <lineage>
        <taxon>Eukaryota</taxon>
        <taxon>Metazoa</taxon>
        <taxon>Chordata</taxon>
        <taxon>Craniata</taxon>
        <taxon>Vertebrata</taxon>
        <taxon>Euteleostomi</taxon>
        <taxon>Mammalia</taxon>
        <taxon>Eutheria</taxon>
        <taxon>Euarchontoglires</taxon>
        <taxon>Primates</taxon>
        <taxon>Haplorrhini</taxon>
        <taxon>Platyrrhini</taxon>
        <taxon>Cebidae</taxon>
        <taxon>Callitrichinae</taxon>
        <taxon>Saguinus</taxon>
    </lineage>
</organism>
<comment type="caution">
    <text evidence="1">The sequence shown here is derived from an EMBL/GenBank/DDBJ whole genome shotgun (WGS) entry which is preliminary data.</text>
</comment>